<dbReference type="Proteomes" id="UP001218170">
    <property type="component" value="Unassembled WGS sequence"/>
</dbReference>
<dbReference type="EMBL" id="JAQZCI010000001">
    <property type="protein sequence ID" value="MDD7961687.1"/>
    <property type="molecule type" value="Genomic_DNA"/>
</dbReference>
<keyword evidence="2" id="KW-1133">Transmembrane helix</keyword>
<reference evidence="3 4" key="1">
    <citation type="submission" date="2023-02" db="EMBL/GenBank/DDBJ databases">
        <title>Study of novel species of the Microbacterium genus.</title>
        <authorList>
            <person name="Arroyo-Herrera I."/>
            <person name="Roman-Ponce B."/>
            <person name="Vasquez-Murrieta M.S."/>
        </authorList>
    </citation>
    <scope>NUCLEOTIDE SEQUENCE [LARGE SCALE GENOMIC DNA]</scope>
    <source>
        <strain evidence="3 4">NE1TT3</strain>
    </source>
</reference>
<feature type="region of interest" description="Disordered" evidence="1">
    <location>
        <begin position="1"/>
        <end position="36"/>
    </location>
</feature>
<evidence type="ECO:0000313" key="3">
    <source>
        <dbReference type="EMBL" id="MDD7961687.1"/>
    </source>
</evidence>
<feature type="transmembrane region" description="Helical" evidence="2">
    <location>
        <begin position="96"/>
        <end position="118"/>
    </location>
</feature>
<name>A0ABT5SFU5_9MICO</name>
<protein>
    <submittedName>
        <fullName evidence="3">Uncharacterized protein</fullName>
    </submittedName>
</protein>
<evidence type="ECO:0000313" key="4">
    <source>
        <dbReference type="Proteomes" id="UP001218170"/>
    </source>
</evidence>
<feature type="transmembrane region" description="Helical" evidence="2">
    <location>
        <begin position="64"/>
        <end position="84"/>
    </location>
</feature>
<gene>
    <name evidence="3" type="ORF">PUW80_04905</name>
</gene>
<feature type="transmembrane region" description="Helical" evidence="2">
    <location>
        <begin position="40"/>
        <end position="58"/>
    </location>
</feature>
<accession>A0ABT5SFU5</accession>
<keyword evidence="4" id="KW-1185">Reference proteome</keyword>
<organism evidence="3 4">
    <name type="scientific">Microbacterium thalli</name>
    <dbReference type="NCBI Taxonomy" id="3027921"/>
    <lineage>
        <taxon>Bacteria</taxon>
        <taxon>Bacillati</taxon>
        <taxon>Actinomycetota</taxon>
        <taxon>Actinomycetes</taxon>
        <taxon>Micrococcales</taxon>
        <taxon>Microbacteriaceae</taxon>
        <taxon>Microbacterium</taxon>
    </lineage>
</organism>
<evidence type="ECO:0000256" key="1">
    <source>
        <dbReference type="SAM" id="MobiDB-lite"/>
    </source>
</evidence>
<proteinExistence type="predicted"/>
<keyword evidence="2" id="KW-0472">Membrane</keyword>
<dbReference type="RefSeq" id="WP_274224366.1">
    <property type="nucleotide sequence ID" value="NZ_JAQZCG020000013.1"/>
</dbReference>
<keyword evidence="2" id="KW-0812">Transmembrane</keyword>
<evidence type="ECO:0000256" key="2">
    <source>
        <dbReference type="SAM" id="Phobius"/>
    </source>
</evidence>
<sequence length="125" mass="13175">MVDKRTEAHGPGQLPDRQPRPDPTDLTNQASFRQGSSSRWLVPAGVLAVVAIVLYALAFQLQVVLPAIGIVFVVVAWAMMLVAARSSGEAPVRNRRLAIAMGILAVGALAIFIGIYLVETLGAAG</sequence>
<feature type="compositionally biased region" description="Polar residues" evidence="1">
    <location>
        <begin position="25"/>
        <end position="36"/>
    </location>
</feature>
<comment type="caution">
    <text evidence="3">The sequence shown here is derived from an EMBL/GenBank/DDBJ whole genome shotgun (WGS) entry which is preliminary data.</text>
</comment>